<evidence type="ECO:0000313" key="2">
    <source>
        <dbReference type="EMBL" id="CED84299.1"/>
    </source>
</evidence>
<feature type="compositionally biased region" description="Polar residues" evidence="1">
    <location>
        <begin position="147"/>
        <end position="159"/>
    </location>
</feature>
<protein>
    <submittedName>
        <fullName evidence="2">Uncharacterized protein</fullName>
    </submittedName>
</protein>
<organism evidence="2">
    <name type="scientific">Phaffia rhodozyma</name>
    <name type="common">Yeast</name>
    <name type="synonym">Xanthophyllomyces dendrorhous</name>
    <dbReference type="NCBI Taxonomy" id="264483"/>
    <lineage>
        <taxon>Eukaryota</taxon>
        <taxon>Fungi</taxon>
        <taxon>Dikarya</taxon>
        <taxon>Basidiomycota</taxon>
        <taxon>Agaricomycotina</taxon>
        <taxon>Tremellomycetes</taxon>
        <taxon>Cystofilobasidiales</taxon>
        <taxon>Mrakiaceae</taxon>
        <taxon>Phaffia</taxon>
    </lineage>
</organism>
<accession>A0A0F7SUE9</accession>
<name>A0A0F7SUE9_PHARH</name>
<evidence type="ECO:0000256" key="1">
    <source>
        <dbReference type="SAM" id="MobiDB-lite"/>
    </source>
</evidence>
<proteinExistence type="predicted"/>
<sequence>MASTSNTVPPAYSADRPIATESPALTRTVSKATSTFEEFKANTKREPFVLKRRPRASDNMPTESVLDFKRDEYFLQRPIYIASYVAGWMVGSPELGIHAIKNVEKGVQKVTGIAPDPVGRRRQAKADKNRLAARAELDALEEFANEDAQSVRTQQTAATGATEVRPLMGQH</sequence>
<feature type="region of interest" description="Disordered" evidence="1">
    <location>
        <begin position="1"/>
        <end position="26"/>
    </location>
</feature>
<dbReference type="EMBL" id="LN483157">
    <property type="protein sequence ID" value="CED84299.1"/>
    <property type="molecule type" value="Genomic_DNA"/>
</dbReference>
<feature type="region of interest" description="Disordered" evidence="1">
    <location>
        <begin position="146"/>
        <end position="171"/>
    </location>
</feature>
<dbReference type="AlphaFoldDB" id="A0A0F7SUE9"/>
<reference evidence="2" key="1">
    <citation type="submission" date="2014-08" db="EMBL/GenBank/DDBJ databases">
        <authorList>
            <person name="Sharma Rahul"/>
            <person name="Thines Marco"/>
        </authorList>
    </citation>
    <scope>NUCLEOTIDE SEQUENCE</scope>
</reference>